<proteinExistence type="predicted"/>
<dbReference type="EMBL" id="JACHOT010000012">
    <property type="protein sequence ID" value="MBB4653323.1"/>
    <property type="molecule type" value="Genomic_DNA"/>
</dbReference>
<protein>
    <submittedName>
        <fullName evidence="1">Uncharacterized protein</fullName>
    </submittedName>
</protein>
<organism evidence="1 2">
    <name type="scientific">Aminobacter niigataensis</name>
    <dbReference type="NCBI Taxonomy" id="83265"/>
    <lineage>
        <taxon>Bacteria</taxon>
        <taxon>Pseudomonadati</taxon>
        <taxon>Pseudomonadota</taxon>
        <taxon>Alphaproteobacteria</taxon>
        <taxon>Hyphomicrobiales</taxon>
        <taxon>Phyllobacteriaceae</taxon>
        <taxon>Aminobacter</taxon>
    </lineage>
</organism>
<comment type="caution">
    <text evidence="1">The sequence shown here is derived from an EMBL/GenBank/DDBJ whole genome shotgun (WGS) entry which is preliminary data.</text>
</comment>
<accession>A0ABR6L9N8</accession>
<sequence length="182" mass="19155">MARFIGQIMRGIARALAGGIRLPFDLLGDIGRMLGLSPAATRLPPTGVFDQSIDLETAELRHRLEAAATIVVPAPNLPRQDAGQIVHAYASTDGRSRQGFDMSKLDEHVAIALLTMQPTQLHRLALAGPAACGRWASGCKGIVGVPLPSPNLLRHPDAGKAECVDDGCDTAPCSQSATFRAA</sequence>
<name>A0ABR6L9N8_9HYPH</name>
<gene>
    <name evidence="1" type="ORF">GGQ99_005113</name>
</gene>
<reference evidence="1 2" key="1">
    <citation type="submission" date="2020-08" db="EMBL/GenBank/DDBJ databases">
        <title>Genomic Encyclopedia of Type Strains, Phase IV (KMG-IV): sequencing the most valuable type-strain genomes for metagenomic binning, comparative biology and taxonomic classification.</title>
        <authorList>
            <person name="Goeker M."/>
        </authorList>
    </citation>
    <scope>NUCLEOTIDE SEQUENCE [LARGE SCALE GENOMIC DNA]</scope>
    <source>
        <strain evidence="1 2">DSM 7050</strain>
    </source>
</reference>
<evidence type="ECO:0000313" key="2">
    <source>
        <dbReference type="Proteomes" id="UP000539538"/>
    </source>
</evidence>
<dbReference type="Proteomes" id="UP000539538">
    <property type="component" value="Unassembled WGS sequence"/>
</dbReference>
<dbReference type="RefSeq" id="WP_183264661.1">
    <property type="nucleotide sequence ID" value="NZ_BAAAVZ010000017.1"/>
</dbReference>
<evidence type="ECO:0000313" key="1">
    <source>
        <dbReference type="EMBL" id="MBB4653323.1"/>
    </source>
</evidence>
<keyword evidence="2" id="KW-1185">Reference proteome</keyword>